<reference evidence="18" key="2">
    <citation type="submission" date="2024-02" db="EMBL/GenBank/DDBJ databases">
        <title>Neisseria leonii sp. nov.</title>
        <authorList>
            <person name="Boutroux M."/>
            <person name="Favre-Rochex S."/>
            <person name="Gorgette O."/>
            <person name="Touak G."/>
            <person name="Muhle E."/>
            <person name="Chesneau O."/>
            <person name="Clermont D."/>
            <person name="Rahi P."/>
        </authorList>
    </citation>
    <scope>NUCLEOTIDE SEQUENCE</scope>
    <source>
        <strain evidence="18">51.81</strain>
    </source>
</reference>
<evidence type="ECO:0000256" key="6">
    <source>
        <dbReference type="ARBA" id="ARBA00022729"/>
    </source>
</evidence>
<dbReference type="GO" id="GO:0015344">
    <property type="term" value="F:siderophore uptake transmembrane transporter activity"/>
    <property type="evidence" value="ECO:0007669"/>
    <property type="project" value="TreeGrafter"/>
</dbReference>
<evidence type="ECO:0000256" key="12">
    <source>
        <dbReference type="PROSITE-ProRule" id="PRU10144"/>
    </source>
</evidence>
<dbReference type="Proteomes" id="UP001149607">
    <property type="component" value="Chromosome"/>
</dbReference>
<evidence type="ECO:0000256" key="13">
    <source>
        <dbReference type="RuleBase" id="RU003357"/>
    </source>
</evidence>
<dbReference type="InterPro" id="IPR010948">
    <property type="entry name" value="TonB_lacto/transferrin_rcpt"/>
</dbReference>
<dbReference type="Pfam" id="PF00593">
    <property type="entry name" value="TonB_dep_Rec_b-barrel"/>
    <property type="match status" value="1"/>
</dbReference>
<evidence type="ECO:0000256" key="8">
    <source>
        <dbReference type="ARBA" id="ARBA00023136"/>
    </source>
</evidence>
<sequence>MYRHHPNFKVKAVCIALSGLLVQTAWADSPAVPEAGNTVQLQDVVVKGQKRATRRSNEITGLGKIVKTTDAINQEQVLNIRDLTRYDPGISVVEQGRGASSGYSIRGVDRNRISLSVDNLPQIQSYSIQGVNSGSGAINEIEYENVRAIELSKGASSAEYGNGALGGAVGFRTKEVDDLLPDGKDWGLNSKTAYSSKNRQLTQSLGFAARKNGLEAMVQYTRRKGGETQVHKDADKSTRYEITRLGVFAGEYDFLGDANRKHSSWFVLQDECPTLNCAPKPIAAATESHFRYDRTQNGYDPYTPEEQAEAKRLVHPVEKVNAKDYTGPDRVLPNPMDYRTGSWLTKLGYRFSPEHYLGGVFEQTAQNYDIRDMSVPAYYLGADRKNIKTLDGKGIYSGQNLGEGLTFGANPAQDASAGLGWSRSQFFDERHRKSRKGLVYRFTPNGPADSLSLSYDEQQIGLDSRLKTLNCAPYPTVDKNCRAAPDKPWSYTRSEKNRYEEKHRLAQLNFDKTAETGPVRHQFSGLLGADFFQSTLTRSEDVSEYVKQKWTLLDRNVRGQNHAGNGTPDNPYIYQNGGTELIRTNECYGESEGSWNCGQRKITGRSEFIALRDQMKIGRHLELGLGARYDRYRTRSNDEWTAAKSYKNFSWNAGVVVKPTANINLAYRASTGFRVPSFQEMFGFRTPGYSKADAEAYQKQYGKPMFQPTDAEPEKSFNQEIGIGFKGGWGMLEISHFRNRYDGLIAAARKEGNTTNKAYYNVQDVKLTGYNLIGKIDWHGIWNKLPEGLYTTLGYNRVKPDSIRNRPGFTRIDTYLLDTIQPSRYVAGLGYHDPGERWGVNAMMTYSKGKNPGELIGKSTHGGREYNISATGKASRSWQIVDLTGYVNLKKDFTLRAGVYNLFNHRYVTWEALRQSSTGAVHQQRNVGNYARYAAPGRNYTVSLQMKF</sequence>
<dbReference type="InterPro" id="IPR010917">
    <property type="entry name" value="TonB_rcpt_CS"/>
</dbReference>
<dbReference type="InterPro" id="IPR039426">
    <property type="entry name" value="TonB-dep_rcpt-like"/>
</dbReference>
<evidence type="ECO:0000313" key="18">
    <source>
        <dbReference type="EMBL" id="WWY03941.1"/>
    </source>
</evidence>
<dbReference type="Gene3D" id="2.40.170.20">
    <property type="entry name" value="TonB-dependent receptor, beta-barrel domain"/>
    <property type="match status" value="1"/>
</dbReference>
<dbReference type="PROSITE" id="PS01156">
    <property type="entry name" value="TONB_DEPENDENT_REC_2"/>
    <property type="match status" value="1"/>
</dbReference>
<dbReference type="InterPro" id="IPR036942">
    <property type="entry name" value="Beta-barrel_TonB_sf"/>
</dbReference>
<proteinExistence type="inferred from homology"/>
<feature type="chain" id="PRO_5042786819" evidence="14">
    <location>
        <begin position="28"/>
        <end position="948"/>
    </location>
</feature>
<keyword evidence="3 11" id="KW-0813">Transport</keyword>
<evidence type="ECO:0000256" key="14">
    <source>
        <dbReference type="SAM" id="SignalP"/>
    </source>
</evidence>
<keyword evidence="19" id="KW-1185">Reference proteome</keyword>
<comment type="subcellular location">
    <subcellularLocation>
        <location evidence="1 11">Cell outer membrane</location>
        <topology evidence="1 11">Multi-pass membrane protein</topology>
    </subcellularLocation>
</comment>
<dbReference type="SUPFAM" id="SSF56935">
    <property type="entry name" value="Porins"/>
    <property type="match status" value="1"/>
</dbReference>
<dbReference type="InterPro" id="IPR000531">
    <property type="entry name" value="Beta-barrel_TonB"/>
</dbReference>
<evidence type="ECO:0000256" key="11">
    <source>
        <dbReference type="PROSITE-ProRule" id="PRU01360"/>
    </source>
</evidence>
<protein>
    <submittedName>
        <fullName evidence="17">Lactoferrin/transferrin family TonB-dependent receptor</fullName>
    </submittedName>
</protein>
<accession>A0A9X4E4H6</accession>
<dbReference type="GO" id="GO:0009279">
    <property type="term" value="C:cell outer membrane"/>
    <property type="evidence" value="ECO:0007669"/>
    <property type="project" value="UniProtKB-SubCell"/>
</dbReference>
<dbReference type="GO" id="GO:0015091">
    <property type="term" value="F:ferric iron transmembrane transporter activity"/>
    <property type="evidence" value="ECO:0007669"/>
    <property type="project" value="InterPro"/>
</dbReference>
<evidence type="ECO:0000256" key="5">
    <source>
        <dbReference type="ARBA" id="ARBA00022692"/>
    </source>
</evidence>
<organism evidence="17">
    <name type="scientific">Neisseria leonii</name>
    <dbReference type="NCBI Taxonomy" id="2995413"/>
    <lineage>
        <taxon>Bacteria</taxon>
        <taxon>Pseudomonadati</taxon>
        <taxon>Pseudomonadota</taxon>
        <taxon>Betaproteobacteria</taxon>
        <taxon>Neisseriales</taxon>
        <taxon>Neisseriaceae</taxon>
        <taxon>Neisseria</taxon>
    </lineage>
</organism>
<dbReference type="Gene3D" id="2.170.130.10">
    <property type="entry name" value="TonB-dependent receptor, plug domain"/>
    <property type="match status" value="1"/>
</dbReference>
<feature type="short sequence motif" description="TonB C-terminal box" evidence="12">
    <location>
        <begin position="931"/>
        <end position="948"/>
    </location>
</feature>
<dbReference type="NCBIfam" id="TIGR01786">
    <property type="entry name" value="TonB-hemlactrns"/>
    <property type="match status" value="1"/>
</dbReference>
<dbReference type="Pfam" id="PF07715">
    <property type="entry name" value="Plug"/>
    <property type="match status" value="1"/>
</dbReference>
<dbReference type="AlphaFoldDB" id="A0A9X4E4H6"/>
<feature type="domain" description="TonB-dependent receptor plug" evidence="16">
    <location>
        <begin position="66"/>
        <end position="168"/>
    </location>
</feature>
<evidence type="ECO:0000256" key="10">
    <source>
        <dbReference type="ARBA" id="ARBA00023237"/>
    </source>
</evidence>
<reference evidence="17" key="1">
    <citation type="submission" date="2022-10" db="EMBL/GenBank/DDBJ databases">
        <authorList>
            <person name="Boutroux M."/>
        </authorList>
    </citation>
    <scope>NUCLEOTIDE SEQUENCE</scope>
    <source>
        <strain evidence="17">51.81</strain>
    </source>
</reference>
<evidence type="ECO:0000256" key="2">
    <source>
        <dbReference type="ARBA" id="ARBA00009810"/>
    </source>
</evidence>
<dbReference type="EMBL" id="CP146598">
    <property type="protein sequence ID" value="WWY03941.1"/>
    <property type="molecule type" value="Genomic_DNA"/>
</dbReference>
<dbReference type="InterPro" id="IPR010949">
    <property type="entry name" value="TonB_Hb/transfer/lactofer_rcpt"/>
</dbReference>
<keyword evidence="4 11" id="KW-1134">Transmembrane beta strand</keyword>
<comment type="similarity">
    <text evidence="2 11 13">Belongs to the TonB-dependent receptor family.</text>
</comment>
<dbReference type="PROSITE" id="PS52016">
    <property type="entry name" value="TONB_DEPENDENT_REC_3"/>
    <property type="match status" value="1"/>
</dbReference>
<dbReference type="InterPro" id="IPR012910">
    <property type="entry name" value="Plug_dom"/>
</dbReference>
<name>A0A9X4E4H6_9NEIS</name>
<feature type="domain" description="TonB-dependent receptor-like beta-barrel" evidence="15">
    <location>
        <begin position="533"/>
        <end position="902"/>
    </location>
</feature>
<evidence type="ECO:0000256" key="9">
    <source>
        <dbReference type="ARBA" id="ARBA00023170"/>
    </source>
</evidence>
<dbReference type="InterPro" id="IPR037066">
    <property type="entry name" value="Plug_dom_sf"/>
</dbReference>
<keyword evidence="7 13" id="KW-0798">TonB box</keyword>
<keyword evidence="6 14" id="KW-0732">Signal</keyword>
<dbReference type="PANTHER" id="PTHR30069">
    <property type="entry name" value="TONB-DEPENDENT OUTER MEMBRANE RECEPTOR"/>
    <property type="match status" value="1"/>
</dbReference>
<evidence type="ECO:0000256" key="7">
    <source>
        <dbReference type="ARBA" id="ARBA00023077"/>
    </source>
</evidence>
<keyword evidence="5 11" id="KW-0812">Transmembrane</keyword>
<dbReference type="CDD" id="cd01347">
    <property type="entry name" value="ligand_gated_channel"/>
    <property type="match status" value="1"/>
</dbReference>
<evidence type="ECO:0000313" key="19">
    <source>
        <dbReference type="Proteomes" id="UP001149607"/>
    </source>
</evidence>
<keyword evidence="9 17" id="KW-0675">Receptor</keyword>
<evidence type="ECO:0000256" key="1">
    <source>
        <dbReference type="ARBA" id="ARBA00004571"/>
    </source>
</evidence>
<keyword evidence="8 11" id="KW-0472">Membrane</keyword>
<evidence type="ECO:0000259" key="16">
    <source>
        <dbReference type="Pfam" id="PF07715"/>
    </source>
</evidence>
<dbReference type="GO" id="GO:0044718">
    <property type="term" value="P:siderophore transmembrane transport"/>
    <property type="evidence" value="ECO:0007669"/>
    <property type="project" value="TreeGrafter"/>
</dbReference>
<dbReference type="RefSeq" id="WP_274585666.1">
    <property type="nucleotide sequence ID" value="NZ_CP146598.1"/>
</dbReference>
<gene>
    <name evidence="17" type="ORF">ORY91_002039</name>
    <name evidence="18" type="ORF">V9W64_04250</name>
</gene>
<dbReference type="EMBL" id="JAPQFL010000007">
    <property type="protein sequence ID" value="MDD9328605.1"/>
    <property type="molecule type" value="Genomic_DNA"/>
</dbReference>
<feature type="signal peptide" evidence="14">
    <location>
        <begin position="1"/>
        <end position="27"/>
    </location>
</feature>
<dbReference type="NCBIfam" id="TIGR01776">
    <property type="entry name" value="TonB-tbp-lbp"/>
    <property type="match status" value="1"/>
</dbReference>
<evidence type="ECO:0000256" key="3">
    <source>
        <dbReference type="ARBA" id="ARBA00022448"/>
    </source>
</evidence>
<evidence type="ECO:0000313" key="17">
    <source>
        <dbReference type="EMBL" id="MDD9328605.1"/>
    </source>
</evidence>
<evidence type="ECO:0000256" key="4">
    <source>
        <dbReference type="ARBA" id="ARBA00022452"/>
    </source>
</evidence>
<keyword evidence="10 11" id="KW-0998">Cell outer membrane</keyword>
<dbReference type="PANTHER" id="PTHR30069:SF54">
    <property type="entry name" value="TRANSFERRIN-BINDING PROTEIN A"/>
    <property type="match status" value="1"/>
</dbReference>
<evidence type="ECO:0000259" key="15">
    <source>
        <dbReference type="Pfam" id="PF00593"/>
    </source>
</evidence>